<dbReference type="Proteomes" id="UP001055072">
    <property type="component" value="Unassembled WGS sequence"/>
</dbReference>
<dbReference type="EMBL" id="MU274914">
    <property type="protein sequence ID" value="KAI0088386.1"/>
    <property type="molecule type" value="Genomic_DNA"/>
</dbReference>
<comment type="caution">
    <text evidence="1">The sequence shown here is derived from an EMBL/GenBank/DDBJ whole genome shotgun (WGS) entry which is preliminary data.</text>
</comment>
<sequence length="363" mass="41156">MPLSQNRTSPALSRNTRHPSSTKLPPSFQPDFTPSPHNSSGSGDTLTDDPYERRWNPSPPQSSTPHEDGLGTLSNMSSVPIPWLENSERATTFSSRTSKPLPAQENHKTSQSHEDVLDNLLSYERPSTHTNTTHSSSERSPSPEYSPAVTNLTLDASVSPSIVHRDLESDGSLTSKRRHSQFYLTDTLVILEVDSCLFKLHRYFLNRESIYFRDLFIQDPTAGTCEDNAITLTNITIHEFECLLHFLFFGVFDPNRYVLVNWLDLLAAATILKCSNIRQRAILELDSPTFSASIDAADRIFIARKYDVDAWLFPAYVDLCLRDGALREQEIDLLGSRLTAQVYEIERSFSSRRWMVFRHVSDL</sequence>
<name>A0ACB8U278_9APHY</name>
<reference evidence="1" key="1">
    <citation type="journal article" date="2021" name="Environ. Microbiol.">
        <title>Gene family expansions and transcriptome signatures uncover fungal adaptations to wood decay.</title>
        <authorList>
            <person name="Hage H."/>
            <person name="Miyauchi S."/>
            <person name="Viragh M."/>
            <person name="Drula E."/>
            <person name="Min B."/>
            <person name="Chaduli D."/>
            <person name="Navarro D."/>
            <person name="Favel A."/>
            <person name="Norest M."/>
            <person name="Lesage-Meessen L."/>
            <person name="Balint B."/>
            <person name="Merenyi Z."/>
            <person name="de Eugenio L."/>
            <person name="Morin E."/>
            <person name="Martinez A.T."/>
            <person name="Baldrian P."/>
            <person name="Stursova M."/>
            <person name="Martinez M.J."/>
            <person name="Novotny C."/>
            <person name="Magnuson J.K."/>
            <person name="Spatafora J.W."/>
            <person name="Maurice S."/>
            <person name="Pangilinan J."/>
            <person name="Andreopoulos W."/>
            <person name="LaButti K."/>
            <person name="Hundley H."/>
            <person name="Na H."/>
            <person name="Kuo A."/>
            <person name="Barry K."/>
            <person name="Lipzen A."/>
            <person name="Henrissat B."/>
            <person name="Riley R."/>
            <person name="Ahrendt S."/>
            <person name="Nagy L.G."/>
            <person name="Grigoriev I.V."/>
            <person name="Martin F."/>
            <person name="Rosso M.N."/>
        </authorList>
    </citation>
    <scope>NUCLEOTIDE SEQUENCE</scope>
    <source>
        <strain evidence="1">CBS 384.51</strain>
    </source>
</reference>
<evidence type="ECO:0000313" key="1">
    <source>
        <dbReference type="EMBL" id="KAI0088386.1"/>
    </source>
</evidence>
<organism evidence="1 2">
    <name type="scientific">Irpex rosettiformis</name>
    <dbReference type="NCBI Taxonomy" id="378272"/>
    <lineage>
        <taxon>Eukaryota</taxon>
        <taxon>Fungi</taxon>
        <taxon>Dikarya</taxon>
        <taxon>Basidiomycota</taxon>
        <taxon>Agaricomycotina</taxon>
        <taxon>Agaricomycetes</taxon>
        <taxon>Polyporales</taxon>
        <taxon>Irpicaceae</taxon>
        <taxon>Irpex</taxon>
    </lineage>
</organism>
<keyword evidence="2" id="KW-1185">Reference proteome</keyword>
<protein>
    <submittedName>
        <fullName evidence="1">Uncharacterized protein</fullName>
    </submittedName>
</protein>
<accession>A0ACB8U278</accession>
<proteinExistence type="predicted"/>
<evidence type="ECO:0000313" key="2">
    <source>
        <dbReference type="Proteomes" id="UP001055072"/>
    </source>
</evidence>
<gene>
    <name evidence="1" type="ORF">BDY19DRAFT_195783</name>
</gene>